<dbReference type="InterPro" id="IPR019734">
    <property type="entry name" value="TPR_rpt"/>
</dbReference>
<dbReference type="PROSITE" id="PS50005">
    <property type="entry name" value="TPR"/>
    <property type="match status" value="1"/>
</dbReference>
<dbReference type="PANTHER" id="PTHR13143:SF6">
    <property type="entry name" value="TETRATRICOPEPTIDE REPEAT PROTEIN 19, MITOCHONDRIAL"/>
    <property type="match status" value="1"/>
</dbReference>
<evidence type="ECO:0000256" key="2">
    <source>
        <dbReference type="ARBA" id="ARBA00008219"/>
    </source>
</evidence>
<name>A0A6H5I0B7_9HYME</name>
<dbReference type="SMART" id="SM00028">
    <property type="entry name" value="TPR"/>
    <property type="match status" value="4"/>
</dbReference>
<keyword evidence="9" id="KW-1185">Reference proteome</keyword>
<keyword evidence="5" id="KW-0809">Transit peptide</keyword>
<dbReference type="SUPFAM" id="SSF48452">
    <property type="entry name" value="TPR-like"/>
    <property type="match status" value="2"/>
</dbReference>
<evidence type="ECO:0000256" key="6">
    <source>
        <dbReference type="ARBA" id="ARBA00023128"/>
    </source>
</evidence>
<keyword evidence="3" id="KW-0677">Repeat</keyword>
<dbReference type="OrthoDB" id="5986190at2759"/>
<gene>
    <name evidence="8" type="ORF">TBRA_LOCUS3011</name>
</gene>
<dbReference type="EMBL" id="CADCXV010000602">
    <property type="protein sequence ID" value="CAB0031028.1"/>
    <property type="molecule type" value="Genomic_DNA"/>
</dbReference>
<dbReference type="InterPro" id="IPR040395">
    <property type="entry name" value="TTC19"/>
</dbReference>
<comment type="similarity">
    <text evidence="2">Belongs to the TTC19 family.</text>
</comment>
<reference evidence="8 9" key="1">
    <citation type="submission" date="2020-02" db="EMBL/GenBank/DDBJ databases">
        <authorList>
            <person name="Ferguson B K."/>
        </authorList>
    </citation>
    <scope>NUCLEOTIDE SEQUENCE [LARGE SCALE GENOMIC DNA]</scope>
</reference>
<protein>
    <recommendedName>
        <fullName evidence="10">MalT-like TPR region domain-containing protein</fullName>
    </recommendedName>
</protein>
<dbReference type="GO" id="GO:0005743">
    <property type="term" value="C:mitochondrial inner membrane"/>
    <property type="evidence" value="ECO:0007669"/>
    <property type="project" value="TreeGrafter"/>
</dbReference>
<proteinExistence type="inferred from homology"/>
<keyword evidence="6" id="KW-0496">Mitochondrion</keyword>
<comment type="subcellular location">
    <subcellularLocation>
        <location evidence="1">Mitochondrion</location>
    </subcellularLocation>
</comment>
<sequence length="357" mass="40403">MMSHKLVAFVRTSLTAFNASKTLLGAERNFANLRCLCSNDVVSDRKNFHGGYRQNFGQNKRPAVLLATSLAFLGLFESKKEEESDEAALISAIKRSILMIQKNEFKKAEQMLHLALRQAQTLQSEDGITYVYDVMANLAFKVGEYDKAQKLFRSVMQREIAKGTPQDDIKIVHMSMKMAKILELKGDSDNAETGYQWCMKILQDHVDKGTEDIEILTLWAMNLDFLAHLLLSMSRYTEAMKYMEKAYVQCVKLNGEEHEQSVVLLNDLGSISFLKGNLDDAIDYLNKAIEIGEKLPAMESLASIYVNLGNVQLKKGLLDEAKRCCAKGWRLAKKLKDQESVEEAKTCLDEVEKLFTK</sequence>
<dbReference type="Proteomes" id="UP000479190">
    <property type="component" value="Unassembled WGS sequence"/>
</dbReference>
<evidence type="ECO:0000256" key="3">
    <source>
        <dbReference type="ARBA" id="ARBA00022737"/>
    </source>
</evidence>
<dbReference type="PANTHER" id="PTHR13143">
    <property type="entry name" value="TETRATRICOPEPTIDE REPEAT PROTEIN 19"/>
    <property type="match status" value="1"/>
</dbReference>
<dbReference type="InterPro" id="IPR011990">
    <property type="entry name" value="TPR-like_helical_dom_sf"/>
</dbReference>
<evidence type="ECO:0000313" key="9">
    <source>
        <dbReference type="Proteomes" id="UP000479190"/>
    </source>
</evidence>
<evidence type="ECO:0000256" key="5">
    <source>
        <dbReference type="ARBA" id="ARBA00022946"/>
    </source>
</evidence>
<dbReference type="Gene3D" id="1.25.40.10">
    <property type="entry name" value="Tetratricopeptide repeat domain"/>
    <property type="match status" value="2"/>
</dbReference>
<evidence type="ECO:0000256" key="7">
    <source>
        <dbReference type="PROSITE-ProRule" id="PRU00339"/>
    </source>
</evidence>
<organism evidence="8 9">
    <name type="scientific">Trichogramma brassicae</name>
    <dbReference type="NCBI Taxonomy" id="86971"/>
    <lineage>
        <taxon>Eukaryota</taxon>
        <taxon>Metazoa</taxon>
        <taxon>Ecdysozoa</taxon>
        <taxon>Arthropoda</taxon>
        <taxon>Hexapoda</taxon>
        <taxon>Insecta</taxon>
        <taxon>Pterygota</taxon>
        <taxon>Neoptera</taxon>
        <taxon>Endopterygota</taxon>
        <taxon>Hymenoptera</taxon>
        <taxon>Apocrita</taxon>
        <taxon>Proctotrupomorpha</taxon>
        <taxon>Chalcidoidea</taxon>
        <taxon>Trichogrammatidae</taxon>
        <taxon>Trichogramma</taxon>
    </lineage>
</organism>
<evidence type="ECO:0000256" key="4">
    <source>
        <dbReference type="ARBA" id="ARBA00022803"/>
    </source>
</evidence>
<dbReference type="Pfam" id="PF13424">
    <property type="entry name" value="TPR_12"/>
    <property type="match status" value="1"/>
</dbReference>
<dbReference type="Pfam" id="PF13181">
    <property type="entry name" value="TPR_8"/>
    <property type="match status" value="1"/>
</dbReference>
<feature type="repeat" description="TPR" evidence="7">
    <location>
        <begin position="262"/>
        <end position="295"/>
    </location>
</feature>
<dbReference type="AlphaFoldDB" id="A0A6H5I0B7"/>
<evidence type="ECO:0000313" key="8">
    <source>
        <dbReference type="EMBL" id="CAB0031028.1"/>
    </source>
</evidence>
<evidence type="ECO:0000256" key="1">
    <source>
        <dbReference type="ARBA" id="ARBA00004173"/>
    </source>
</evidence>
<dbReference type="GO" id="GO:0034551">
    <property type="term" value="P:mitochondrial respiratory chain complex III assembly"/>
    <property type="evidence" value="ECO:0007669"/>
    <property type="project" value="InterPro"/>
</dbReference>
<accession>A0A6H5I0B7</accession>
<keyword evidence="4 7" id="KW-0802">TPR repeat</keyword>
<evidence type="ECO:0008006" key="10">
    <source>
        <dbReference type="Google" id="ProtNLM"/>
    </source>
</evidence>